<keyword evidence="1" id="KW-0472">Membrane</keyword>
<reference evidence="2 3" key="1">
    <citation type="submission" date="2018-10" db="EMBL/GenBank/DDBJ databases">
        <title>Isolation from cow dung.</title>
        <authorList>
            <person name="Ling L."/>
        </authorList>
    </citation>
    <scope>NUCLEOTIDE SEQUENCE [LARGE SCALE GENOMIC DNA]</scope>
    <source>
        <strain evidence="2 3">NEAU-LL90</strain>
    </source>
</reference>
<keyword evidence="3" id="KW-1185">Reference proteome</keyword>
<sequence length="277" mass="30605">MTDLSEFVESFADRIAQRATEFAEWIEESGAAGADRPDEFETYVARMLTYYEPPRRVPDSALFGELYAAVPGLDAYRADPPDAEDAGPLLRVLAAGLLAAEVESRGPLRLGTRQQNQLAEVYERCGAGFRAAGLPRLAVLALRRAVSLYRAVEEFTGQDRSGLALERARTAAETGRRRLIGRVADTLCGYGYQPFRLLAWVVVELVVFTVVGLLTFRGQDWQTTLYMSTTSFLNPMGPGDTATQGPFARPVLAVESWAGTVSMSVYFALLVRLWFRM</sequence>
<keyword evidence="1" id="KW-0812">Transmembrane</keyword>
<feature type="transmembrane region" description="Helical" evidence="1">
    <location>
        <begin position="256"/>
        <end position="275"/>
    </location>
</feature>
<organism evidence="2 3">
    <name type="scientific">Nocardia stercoris</name>
    <dbReference type="NCBI Taxonomy" id="2483361"/>
    <lineage>
        <taxon>Bacteria</taxon>
        <taxon>Bacillati</taxon>
        <taxon>Actinomycetota</taxon>
        <taxon>Actinomycetes</taxon>
        <taxon>Mycobacteriales</taxon>
        <taxon>Nocardiaceae</taxon>
        <taxon>Nocardia</taxon>
    </lineage>
</organism>
<comment type="caution">
    <text evidence="2">The sequence shown here is derived from an EMBL/GenBank/DDBJ whole genome shotgun (WGS) entry which is preliminary data.</text>
</comment>
<dbReference type="RefSeq" id="WP_122187450.1">
    <property type="nucleotide sequence ID" value="NZ_RFFH01000003.1"/>
</dbReference>
<protein>
    <submittedName>
        <fullName evidence="2">Uncharacterized protein</fullName>
    </submittedName>
</protein>
<dbReference type="EMBL" id="RFFH01000003">
    <property type="protein sequence ID" value="RMI33256.1"/>
    <property type="molecule type" value="Genomic_DNA"/>
</dbReference>
<accession>A0A3M2L8A1</accession>
<feature type="transmembrane region" description="Helical" evidence="1">
    <location>
        <begin position="197"/>
        <end position="216"/>
    </location>
</feature>
<dbReference type="Proteomes" id="UP000279275">
    <property type="component" value="Unassembled WGS sequence"/>
</dbReference>
<evidence type="ECO:0000313" key="3">
    <source>
        <dbReference type="Proteomes" id="UP000279275"/>
    </source>
</evidence>
<evidence type="ECO:0000256" key="1">
    <source>
        <dbReference type="SAM" id="Phobius"/>
    </source>
</evidence>
<dbReference type="OrthoDB" id="3684975at2"/>
<evidence type="ECO:0000313" key="2">
    <source>
        <dbReference type="EMBL" id="RMI33256.1"/>
    </source>
</evidence>
<dbReference type="AlphaFoldDB" id="A0A3M2L8A1"/>
<proteinExistence type="predicted"/>
<name>A0A3M2L8A1_9NOCA</name>
<keyword evidence="1" id="KW-1133">Transmembrane helix</keyword>
<gene>
    <name evidence="2" type="ORF">EBN03_08700</name>
</gene>